<dbReference type="Gene3D" id="3.40.50.150">
    <property type="entry name" value="Vaccinia Virus protein VP39"/>
    <property type="match status" value="1"/>
</dbReference>
<dbReference type="SUPFAM" id="SSF53335">
    <property type="entry name" value="S-adenosyl-L-methionine-dependent methyltransferases"/>
    <property type="match status" value="1"/>
</dbReference>
<dbReference type="HAMAP" id="MF_01523">
    <property type="entry name" value="16SrRNA_methyltr_J"/>
    <property type="match status" value="1"/>
</dbReference>
<dbReference type="AlphaFoldDB" id="A0A7S4JVG6"/>
<evidence type="ECO:0000313" key="3">
    <source>
        <dbReference type="EMBL" id="CAE2275236.1"/>
    </source>
</evidence>
<feature type="compositionally biased region" description="Acidic residues" evidence="1">
    <location>
        <begin position="212"/>
        <end position="230"/>
    </location>
</feature>
<evidence type="ECO:0008006" key="4">
    <source>
        <dbReference type="Google" id="ProtNLM"/>
    </source>
</evidence>
<feature type="signal peptide" evidence="2">
    <location>
        <begin position="1"/>
        <end position="23"/>
    </location>
</feature>
<feature type="compositionally biased region" description="Acidic residues" evidence="1">
    <location>
        <begin position="170"/>
        <end position="180"/>
    </location>
</feature>
<dbReference type="PANTHER" id="PTHR36112">
    <property type="entry name" value="RIBOSOMAL RNA SMALL SUBUNIT METHYLTRANSFERASE J"/>
    <property type="match status" value="1"/>
</dbReference>
<dbReference type="InterPro" id="IPR007536">
    <property type="entry name" value="16SrRNA_methylTrfase_J"/>
</dbReference>
<organism evidence="3">
    <name type="scientific">Odontella aurita</name>
    <dbReference type="NCBI Taxonomy" id="265563"/>
    <lineage>
        <taxon>Eukaryota</taxon>
        <taxon>Sar</taxon>
        <taxon>Stramenopiles</taxon>
        <taxon>Ochrophyta</taxon>
        <taxon>Bacillariophyta</taxon>
        <taxon>Mediophyceae</taxon>
        <taxon>Biddulphiophycidae</taxon>
        <taxon>Eupodiscales</taxon>
        <taxon>Odontellaceae</taxon>
        <taxon>Odontella</taxon>
    </lineage>
</organism>
<dbReference type="EMBL" id="HBKQ01049901">
    <property type="protein sequence ID" value="CAE2275236.1"/>
    <property type="molecule type" value="Transcribed_RNA"/>
</dbReference>
<evidence type="ECO:0000256" key="2">
    <source>
        <dbReference type="SAM" id="SignalP"/>
    </source>
</evidence>
<dbReference type="PANTHER" id="PTHR36112:SF1">
    <property type="entry name" value="RIBOSOMAL RNA SMALL SUBUNIT METHYLTRANSFERASE J"/>
    <property type="match status" value="1"/>
</dbReference>
<feature type="compositionally biased region" description="Basic residues" evidence="1">
    <location>
        <begin position="283"/>
        <end position="299"/>
    </location>
</feature>
<accession>A0A7S4JVG6</accession>
<gene>
    <name evidence="3" type="ORF">OAUR00152_LOCUS34414</name>
</gene>
<dbReference type="GO" id="GO:0008990">
    <property type="term" value="F:rRNA (guanine-N2-)-methyltransferase activity"/>
    <property type="evidence" value="ECO:0007669"/>
    <property type="project" value="InterPro"/>
</dbReference>
<sequence>MVAKMPLPLSLLGMMSLTAPTSPGILGSAAASGLRRCIIPAAAATKAELGRRKSWCAFCSSDANVRPRRRSFADRARPEERRGRCVSTTLSPRAQEVVVTSRRISLTSGIGPSGISRRLCGSMRLLATSSEVTNVGGKRMDEHVAQTVPSVGAVSRVCVMAPEASSFAVPDDDDDDDDDSGRESFSSDPPALEDVRVLAESLAANLSLPLLVEEDGNDGEEGGTSAEEEEAARGRTGGGCTHCLRVVPYERESVRSYAIAIQPLDTGGGDDGDGDGGGGGGKGSRRRSRQRQRQRRKSDRRTTSSMKPFFVDFVPPAGSKMDKRLGKNQKGGSELLLKAVAPGKVEGGAVVYDLTAGFGQDSAIVAAAGGASRVHMVERDPVVAALLGDALRRLRLVAESDLGGGGGGDYDATSRAAELASKLTLEVAEGVDVAMRIALHSEDEGRDDGRMSRRPDVCYLDPMFPPRTKSAAVKKNMQILHGLLRSNDRPDRGGGEACDDAESSSDPLRLEAERSLLDGALRAARVRVVVKRPAQAPPLGGDEGRAQKPSYSVRGSVNRWDIYVKQ</sequence>
<feature type="region of interest" description="Disordered" evidence="1">
    <location>
        <begin position="164"/>
        <end position="192"/>
    </location>
</feature>
<keyword evidence="2" id="KW-0732">Signal</keyword>
<name>A0A7S4JVG6_9STRA</name>
<proteinExistence type="inferred from homology"/>
<feature type="region of interest" description="Disordered" evidence="1">
    <location>
        <begin position="531"/>
        <end position="552"/>
    </location>
</feature>
<reference evidence="3" key="1">
    <citation type="submission" date="2021-01" db="EMBL/GenBank/DDBJ databases">
        <authorList>
            <person name="Corre E."/>
            <person name="Pelletier E."/>
            <person name="Niang G."/>
            <person name="Scheremetjew M."/>
            <person name="Finn R."/>
            <person name="Kale V."/>
            <person name="Holt S."/>
            <person name="Cochrane G."/>
            <person name="Meng A."/>
            <person name="Brown T."/>
            <person name="Cohen L."/>
        </authorList>
    </citation>
    <scope>NUCLEOTIDE SEQUENCE</scope>
    <source>
        <strain evidence="3">Isolate 1302-5</strain>
    </source>
</reference>
<dbReference type="InterPro" id="IPR029063">
    <property type="entry name" value="SAM-dependent_MTases_sf"/>
</dbReference>
<dbReference type="Pfam" id="PF04445">
    <property type="entry name" value="SAM_MT"/>
    <property type="match status" value="3"/>
</dbReference>
<feature type="region of interest" description="Disordered" evidence="1">
    <location>
        <begin position="263"/>
        <end position="313"/>
    </location>
</feature>
<evidence type="ECO:0000256" key="1">
    <source>
        <dbReference type="SAM" id="MobiDB-lite"/>
    </source>
</evidence>
<feature type="region of interest" description="Disordered" evidence="1">
    <location>
        <begin position="210"/>
        <end position="241"/>
    </location>
</feature>
<feature type="region of interest" description="Disordered" evidence="1">
    <location>
        <begin position="484"/>
        <end position="507"/>
    </location>
</feature>
<protein>
    <recommendedName>
        <fullName evidence="4">SAM-dependent MTase RsmB/NOP-type domain-containing protein</fullName>
    </recommendedName>
</protein>
<feature type="chain" id="PRO_5030969328" description="SAM-dependent MTase RsmB/NOP-type domain-containing protein" evidence="2">
    <location>
        <begin position="24"/>
        <end position="566"/>
    </location>
</feature>